<keyword evidence="5 7" id="KW-0472">Membrane</keyword>
<proteinExistence type="inferred from homology"/>
<feature type="transmembrane region" description="Helical" evidence="7">
    <location>
        <begin position="284"/>
        <end position="303"/>
    </location>
</feature>
<dbReference type="AlphaFoldDB" id="A0A8S1CY83"/>
<keyword evidence="9" id="KW-1185">Reference proteome</keyword>
<evidence type="ECO:0000256" key="1">
    <source>
        <dbReference type="ARBA" id="ARBA00004141"/>
    </source>
</evidence>
<sequence>MGSVVEEEIVKKNYGSPLKHSPDFHGPLKSRSCTDVLCFLLFLAFIGGWAVIATLAYKTGDPERLIYPTDSLGRRCGVDDLVEDKPHLFFFDLTKCASPTVLVTGCPTPQVCVNKCPDTDFASSYYMIKKDLAGLKKHLICKYEIDVSSINSLQKAQEHIDRNECASWYIQSKPLSFFAPGFMDPKTNETIAGRCIPSKALEAGREMVRLVIDGEIYDANKINSDVMINATKILAAFSSSEEIGEMLLQDLTGSWHLVMLGLVEAMFLCLFYIFIMRFLAEPMVWLSLFGSIILLSFFIYTCYERYTTLASLSMSKLPDPSLGDIFTGNFKAYLAVRETWLVMGIIAIIVLVIVLLITLALRNRLRIAIALIREASKAVGSTMSTMVFPVVPWLLQLGVLTFGVSVMVYLASSGYPVYRVNGMSSGDCVCSSPDFQDGYECSMDMFRKMCKDKSGGECLKASCSFYAYRSDTRIKWFHFYNIVGLFWGLFFISAFGEMVLAGTFASWYWTFKKENVPYFTVTSAFFRTIRYHMGTLAFGSLVITICRLIRLVLEWVDQKLKKHQDNSFARGMLCCCRCCFWCLEKFLRFLNRNAYIMCAVHGKNFCNSAKDAFFLLMRNVVRVVVLDKVTDFLLGLGKLLIVCAMGAQWFYILSRRVTYFNESVPELNYYMVPVFIIVIGSYFIASVFFNVYAMAVDTLFLCFLEDNERNDGSAEKPYFMPAKLLRILSKKNKLERR</sequence>
<dbReference type="InterPro" id="IPR007603">
    <property type="entry name" value="Choline_transptr-like"/>
</dbReference>
<evidence type="ECO:0000256" key="2">
    <source>
        <dbReference type="ARBA" id="ARBA00007168"/>
    </source>
</evidence>
<evidence type="ECO:0000256" key="6">
    <source>
        <dbReference type="ARBA" id="ARBA00023180"/>
    </source>
</evidence>
<name>A0A8S1CY83_9INSE</name>
<feature type="transmembrane region" description="Helical" evidence="7">
    <location>
        <begin position="632"/>
        <end position="652"/>
    </location>
</feature>
<feature type="transmembrane region" description="Helical" evidence="7">
    <location>
        <begin position="479"/>
        <end position="509"/>
    </location>
</feature>
<keyword evidence="3 7" id="KW-0812">Transmembrane</keyword>
<dbReference type="Pfam" id="PF04515">
    <property type="entry name" value="Choline_transpo"/>
    <property type="match status" value="1"/>
</dbReference>
<feature type="transmembrane region" description="Helical" evidence="7">
    <location>
        <begin position="255"/>
        <end position="278"/>
    </location>
</feature>
<feature type="transmembrane region" description="Helical" evidence="7">
    <location>
        <begin position="340"/>
        <end position="361"/>
    </location>
</feature>
<comment type="subcellular location">
    <subcellularLocation>
        <location evidence="7">Cell membrane</location>
        <topology evidence="7">Multi-pass membrane protein</topology>
    </subcellularLocation>
    <subcellularLocation>
        <location evidence="1">Membrane</location>
        <topology evidence="1">Multi-pass membrane protein</topology>
    </subcellularLocation>
</comment>
<comment type="caution">
    <text evidence="8">The sequence shown here is derived from an EMBL/GenBank/DDBJ whole genome shotgun (WGS) entry which is preliminary data.</text>
</comment>
<dbReference type="PANTHER" id="PTHR12385:SF14">
    <property type="entry name" value="CHOLINE TRANSPORTER-LIKE 2"/>
    <property type="match status" value="1"/>
</dbReference>
<keyword evidence="6" id="KW-0325">Glycoprotein</keyword>
<evidence type="ECO:0000256" key="4">
    <source>
        <dbReference type="ARBA" id="ARBA00022989"/>
    </source>
</evidence>
<dbReference type="GO" id="GO:0005886">
    <property type="term" value="C:plasma membrane"/>
    <property type="evidence" value="ECO:0007669"/>
    <property type="project" value="UniProtKB-SubCell"/>
</dbReference>
<reference evidence="8 9" key="1">
    <citation type="submission" date="2020-04" db="EMBL/GenBank/DDBJ databases">
        <authorList>
            <person name="Alioto T."/>
            <person name="Alioto T."/>
            <person name="Gomez Garrido J."/>
        </authorList>
    </citation>
    <scope>NUCLEOTIDE SEQUENCE [LARGE SCALE GENOMIC DNA]</scope>
</reference>
<comment type="similarity">
    <text evidence="2 7">Belongs to the CTL (choline transporter-like) family.</text>
</comment>
<evidence type="ECO:0000256" key="3">
    <source>
        <dbReference type="ARBA" id="ARBA00022692"/>
    </source>
</evidence>
<evidence type="ECO:0000256" key="7">
    <source>
        <dbReference type="RuleBase" id="RU368066"/>
    </source>
</evidence>
<dbReference type="OrthoDB" id="420519at2759"/>
<keyword evidence="4 7" id="KW-1133">Transmembrane helix</keyword>
<evidence type="ECO:0000313" key="8">
    <source>
        <dbReference type="EMBL" id="CAB3375702.1"/>
    </source>
</evidence>
<feature type="transmembrane region" description="Helical" evidence="7">
    <location>
        <begin position="672"/>
        <end position="693"/>
    </location>
</feature>
<organism evidence="8 9">
    <name type="scientific">Cloeon dipterum</name>
    <dbReference type="NCBI Taxonomy" id="197152"/>
    <lineage>
        <taxon>Eukaryota</taxon>
        <taxon>Metazoa</taxon>
        <taxon>Ecdysozoa</taxon>
        <taxon>Arthropoda</taxon>
        <taxon>Hexapoda</taxon>
        <taxon>Insecta</taxon>
        <taxon>Pterygota</taxon>
        <taxon>Palaeoptera</taxon>
        <taxon>Ephemeroptera</taxon>
        <taxon>Pisciforma</taxon>
        <taxon>Baetidae</taxon>
        <taxon>Cloeon</taxon>
    </lineage>
</organism>
<evidence type="ECO:0000256" key="5">
    <source>
        <dbReference type="ARBA" id="ARBA00023136"/>
    </source>
</evidence>
<feature type="transmembrane region" description="Helical" evidence="7">
    <location>
        <begin position="36"/>
        <end position="57"/>
    </location>
</feature>
<dbReference type="Proteomes" id="UP000494165">
    <property type="component" value="Unassembled WGS sequence"/>
</dbReference>
<protein>
    <recommendedName>
        <fullName evidence="7">Choline transporter-like protein</fullName>
    </recommendedName>
</protein>
<comment type="function">
    <text evidence="7">Choline transporter.</text>
</comment>
<accession>A0A8S1CY83</accession>
<feature type="transmembrane region" description="Helical" evidence="7">
    <location>
        <begin position="393"/>
        <end position="411"/>
    </location>
</feature>
<dbReference type="EMBL" id="CADEPI010000117">
    <property type="protein sequence ID" value="CAB3375702.1"/>
    <property type="molecule type" value="Genomic_DNA"/>
</dbReference>
<dbReference type="PANTHER" id="PTHR12385">
    <property type="entry name" value="CHOLINE TRANSPORTER-LIKE (SLC FAMILY 44)"/>
    <property type="match status" value="1"/>
</dbReference>
<evidence type="ECO:0000313" key="9">
    <source>
        <dbReference type="Proteomes" id="UP000494165"/>
    </source>
</evidence>
<feature type="transmembrane region" description="Helical" evidence="7">
    <location>
        <begin position="529"/>
        <end position="553"/>
    </location>
</feature>
<gene>
    <name evidence="8" type="ORF">CLODIP_2_CD14918</name>
</gene>
<dbReference type="GO" id="GO:0022857">
    <property type="term" value="F:transmembrane transporter activity"/>
    <property type="evidence" value="ECO:0007669"/>
    <property type="project" value="UniProtKB-UniRule"/>
</dbReference>